<organism evidence="1 2">
    <name type="scientific">Allocoleopsis franciscana PCC 7113</name>
    <dbReference type="NCBI Taxonomy" id="1173027"/>
    <lineage>
        <taxon>Bacteria</taxon>
        <taxon>Bacillati</taxon>
        <taxon>Cyanobacteriota</taxon>
        <taxon>Cyanophyceae</taxon>
        <taxon>Coleofasciculales</taxon>
        <taxon>Coleofasciculaceae</taxon>
        <taxon>Allocoleopsis</taxon>
        <taxon>Allocoleopsis franciscana</taxon>
    </lineage>
</organism>
<reference evidence="1 2" key="1">
    <citation type="submission" date="2012-06" db="EMBL/GenBank/DDBJ databases">
        <title>Finished chromosome of genome of Microcoleus sp. PCC 7113.</title>
        <authorList>
            <consortium name="US DOE Joint Genome Institute"/>
            <person name="Gugger M."/>
            <person name="Coursin T."/>
            <person name="Rippka R."/>
            <person name="Tandeau De Marsac N."/>
            <person name="Huntemann M."/>
            <person name="Wei C.-L."/>
            <person name="Han J."/>
            <person name="Detter J.C."/>
            <person name="Han C."/>
            <person name="Tapia R."/>
            <person name="Chen A."/>
            <person name="Kyrpides N."/>
            <person name="Mavromatis K."/>
            <person name="Markowitz V."/>
            <person name="Szeto E."/>
            <person name="Ivanova N."/>
            <person name="Pagani I."/>
            <person name="Pati A."/>
            <person name="Goodwin L."/>
            <person name="Nordberg H.P."/>
            <person name="Cantor M.N."/>
            <person name="Hua S.X."/>
            <person name="Woyke T."/>
            <person name="Kerfeld C.A."/>
        </authorList>
    </citation>
    <scope>NUCLEOTIDE SEQUENCE [LARGE SCALE GENOMIC DNA]</scope>
    <source>
        <strain evidence="1 2">PCC 7113</strain>
    </source>
</reference>
<name>K9WK60_9CYAN</name>
<dbReference type="Proteomes" id="UP000010471">
    <property type="component" value="Chromosome"/>
</dbReference>
<sequence length="51" mass="5816">MIKKAEGRRDVIDLWDGKTGVFNAEVAKGDAEERRVFVSQSWLIPLPMEII</sequence>
<dbReference type="STRING" id="1173027.Mic7113_4510"/>
<keyword evidence="2" id="KW-1185">Reference proteome</keyword>
<evidence type="ECO:0000313" key="2">
    <source>
        <dbReference type="Proteomes" id="UP000010471"/>
    </source>
</evidence>
<gene>
    <name evidence="1" type="ORF">Mic7113_4510</name>
</gene>
<evidence type="ECO:0000313" key="1">
    <source>
        <dbReference type="EMBL" id="AFZ20196.1"/>
    </source>
</evidence>
<proteinExistence type="predicted"/>
<dbReference type="HOGENOM" id="CLU_3100944_0_0_3"/>
<dbReference type="EMBL" id="CP003630">
    <property type="protein sequence ID" value="AFZ20196.1"/>
    <property type="molecule type" value="Genomic_DNA"/>
</dbReference>
<accession>K9WK60</accession>
<dbReference type="KEGG" id="mic:Mic7113_4510"/>
<dbReference type="AlphaFoldDB" id="K9WK60"/>
<protein>
    <submittedName>
        <fullName evidence="1">Uncharacterized protein</fullName>
    </submittedName>
</protein>